<accession>K1R495</accession>
<reference evidence="2" key="1">
    <citation type="journal article" date="2012" name="Nature">
        <title>The oyster genome reveals stress adaptation and complexity of shell formation.</title>
        <authorList>
            <person name="Zhang G."/>
            <person name="Fang X."/>
            <person name="Guo X."/>
            <person name="Li L."/>
            <person name="Luo R."/>
            <person name="Xu F."/>
            <person name="Yang P."/>
            <person name="Zhang L."/>
            <person name="Wang X."/>
            <person name="Qi H."/>
            <person name="Xiong Z."/>
            <person name="Que H."/>
            <person name="Xie Y."/>
            <person name="Holland P.W."/>
            <person name="Paps J."/>
            <person name="Zhu Y."/>
            <person name="Wu F."/>
            <person name="Chen Y."/>
            <person name="Wang J."/>
            <person name="Peng C."/>
            <person name="Meng J."/>
            <person name="Yang L."/>
            <person name="Liu J."/>
            <person name="Wen B."/>
            <person name="Zhang N."/>
            <person name="Huang Z."/>
            <person name="Zhu Q."/>
            <person name="Feng Y."/>
            <person name="Mount A."/>
            <person name="Hedgecock D."/>
            <person name="Xu Z."/>
            <person name="Liu Y."/>
            <person name="Domazet-Loso T."/>
            <person name="Du Y."/>
            <person name="Sun X."/>
            <person name="Zhang S."/>
            <person name="Liu B."/>
            <person name="Cheng P."/>
            <person name="Jiang X."/>
            <person name="Li J."/>
            <person name="Fan D."/>
            <person name="Wang W."/>
            <person name="Fu W."/>
            <person name="Wang T."/>
            <person name="Wang B."/>
            <person name="Zhang J."/>
            <person name="Peng Z."/>
            <person name="Li Y."/>
            <person name="Li N."/>
            <person name="Wang J."/>
            <person name="Chen M."/>
            <person name="He Y."/>
            <person name="Tan F."/>
            <person name="Song X."/>
            <person name="Zheng Q."/>
            <person name="Huang R."/>
            <person name="Yang H."/>
            <person name="Du X."/>
            <person name="Chen L."/>
            <person name="Yang M."/>
            <person name="Gaffney P.M."/>
            <person name="Wang S."/>
            <person name="Luo L."/>
            <person name="She Z."/>
            <person name="Ming Y."/>
            <person name="Huang W."/>
            <person name="Zhang S."/>
            <person name="Huang B."/>
            <person name="Zhang Y."/>
            <person name="Qu T."/>
            <person name="Ni P."/>
            <person name="Miao G."/>
            <person name="Wang J."/>
            <person name="Wang Q."/>
            <person name="Steinberg C.E."/>
            <person name="Wang H."/>
            <person name="Li N."/>
            <person name="Qian L."/>
            <person name="Zhang G."/>
            <person name="Li Y."/>
            <person name="Yang H."/>
            <person name="Liu X."/>
            <person name="Wang J."/>
            <person name="Yin Y."/>
            <person name="Wang J."/>
        </authorList>
    </citation>
    <scope>NUCLEOTIDE SEQUENCE [LARGE SCALE GENOMIC DNA]</scope>
    <source>
        <strain evidence="2">05x7-T-G4-1.051#20</strain>
    </source>
</reference>
<name>K1R495_MAGGI</name>
<dbReference type="AlphaFoldDB" id="K1R495"/>
<feature type="compositionally biased region" description="Polar residues" evidence="1">
    <location>
        <begin position="122"/>
        <end position="135"/>
    </location>
</feature>
<proteinExistence type="predicted"/>
<dbReference type="PROSITE" id="PS50016">
    <property type="entry name" value="ZF_PHD_2"/>
    <property type="match status" value="1"/>
</dbReference>
<feature type="region of interest" description="Disordered" evidence="1">
    <location>
        <begin position="61"/>
        <end position="80"/>
    </location>
</feature>
<sequence length="491" mass="54285">MNDICLHCNSRVRPLQEGLQCDRCNLWQHRTCNTGITRAEYRRLKAQGEFQWECTKCSRNDQPMPAADSDDSTVPAPNDATFHISLADDSAVPAPDDVDDNNTSAVADNSAVPAPDDEDDNNTSVDENNNLNGSVNLHEDNSFAADASYAVPDAVQETSIREDIINDAIQPEDPQPAYEVVEGGSKRGKKKLVDRRGYQYTIRVKQNARQNIFTCSAPRIVEEVMSKSADVNAPPASRPKPANLTRMANRVRLTMRPKDPKDLDFEEAIFSPDMSHLRTRANPNCRKTTSKKQPQKGTNGRSVTILYEGSGDYEGHSSPKRQPCSFEDLTSDQVDIILNQVESAQKNLISTMTMTDDIVIVQSEEDIASQCKDCNGTHHSQTSVQTQLKDIKSSQKALEKKVDSLLEILTTFVKKQETCVTIDLNTSSFVIEPESTPPSKVTKALNNILTTSVMSTTAHDTSAAKIPFNTSILDNTCETSTTRSHFVDILN</sequence>
<evidence type="ECO:0000256" key="1">
    <source>
        <dbReference type="SAM" id="MobiDB-lite"/>
    </source>
</evidence>
<dbReference type="InterPro" id="IPR001965">
    <property type="entry name" value="Znf_PHD"/>
</dbReference>
<gene>
    <name evidence="2" type="ORF">CGI_10005496</name>
</gene>
<feature type="region of interest" description="Disordered" evidence="1">
    <location>
        <begin position="90"/>
        <end position="136"/>
    </location>
</feature>
<dbReference type="InParanoid" id="K1R495"/>
<organism evidence="2">
    <name type="scientific">Magallana gigas</name>
    <name type="common">Pacific oyster</name>
    <name type="synonym">Crassostrea gigas</name>
    <dbReference type="NCBI Taxonomy" id="29159"/>
    <lineage>
        <taxon>Eukaryota</taxon>
        <taxon>Metazoa</taxon>
        <taxon>Spiralia</taxon>
        <taxon>Lophotrochozoa</taxon>
        <taxon>Mollusca</taxon>
        <taxon>Bivalvia</taxon>
        <taxon>Autobranchia</taxon>
        <taxon>Pteriomorphia</taxon>
        <taxon>Ostreida</taxon>
        <taxon>Ostreoidea</taxon>
        <taxon>Ostreidae</taxon>
        <taxon>Magallana</taxon>
    </lineage>
</organism>
<protein>
    <submittedName>
        <fullName evidence="2">Uncharacterized protein</fullName>
    </submittedName>
</protein>
<dbReference type="PROSITE" id="PS01359">
    <property type="entry name" value="ZF_PHD_1"/>
    <property type="match status" value="1"/>
</dbReference>
<dbReference type="PANTHER" id="PTHR20956:SF12">
    <property type="entry name" value="FLYWCH-TYPE DOMAIN-CONTAINING PROTEIN"/>
    <property type="match status" value="1"/>
</dbReference>
<dbReference type="EMBL" id="JH818872">
    <property type="protein sequence ID" value="EKC28711.1"/>
    <property type="molecule type" value="Genomic_DNA"/>
</dbReference>
<evidence type="ECO:0000313" key="2">
    <source>
        <dbReference type="EMBL" id="EKC28711.1"/>
    </source>
</evidence>
<dbReference type="PANTHER" id="PTHR20956">
    <property type="entry name" value="HEH2P"/>
    <property type="match status" value="1"/>
</dbReference>
<dbReference type="InterPro" id="IPR011011">
    <property type="entry name" value="Znf_FYVE_PHD"/>
</dbReference>
<dbReference type="HOGENOM" id="CLU_555816_0_0_1"/>
<dbReference type="InterPro" id="IPR019787">
    <property type="entry name" value="Znf_PHD-finger"/>
</dbReference>
<dbReference type="SMART" id="SM00249">
    <property type="entry name" value="PHD"/>
    <property type="match status" value="1"/>
</dbReference>
<dbReference type="SUPFAM" id="SSF57903">
    <property type="entry name" value="FYVE/PHD zinc finger"/>
    <property type="match status" value="1"/>
</dbReference>
<dbReference type="InterPro" id="IPR013083">
    <property type="entry name" value="Znf_RING/FYVE/PHD"/>
</dbReference>
<feature type="region of interest" description="Disordered" evidence="1">
    <location>
        <begin position="277"/>
        <end position="303"/>
    </location>
</feature>
<dbReference type="InterPro" id="IPR019786">
    <property type="entry name" value="Zinc_finger_PHD-type_CS"/>
</dbReference>
<dbReference type="Gene3D" id="3.30.40.10">
    <property type="entry name" value="Zinc/RING finger domain, C3HC4 (zinc finger)"/>
    <property type="match status" value="1"/>
</dbReference>